<dbReference type="AlphaFoldDB" id="A0A1H3MIP0"/>
<proteinExistence type="predicted"/>
<name>A0A1H3MIP0_9RHOB</name>
<dbReference type="InterPro" id="IPR018666">
    <property type="entry name" value="DUF2125"/>
</dbReference>
<keyword evidence="3" id="KW-1185">Reference proteome</keyword>
<evidence type="ECO:0000256" key="1">
    <source>
        <dbReference type="SAM" id="SignalP"/>
    </source>
</evidence>
<gene>
    <name evidence="2" type="ORF">SAMN05444486_103622</name>
</gene>
<dbReference type="GeneID" id="78125565"/>
<sequence>MFTRSLLLGSTALVFTATSALADLKAQDVWMDWKDYIQGFGYTVQGSEATSGDTLTISGLKLSVPIPEQSGSVDLGMGEMSFSNLSDGTVEISLPDTFPITFDVVSGGETEVAGTLNYDTTDLSIIVSGSPDDMNYITTASTLDMSLADLMVEGKPLDIGTVAFNMTGLAGASNMKLGNIRNIMQSFSVDKLSYTLDINSPEEADGLEAFKMIGALNALSFNGTGAYPNAGGFDAQDVSAMLKAGFAFDGGFAYADGSTTFEITESGGQTVGVSSSETGLLKVAMSEAGLHYGAEATGLKSNMTGTQVPFPIELTAEKSALSLTMPISASENAQDFGLTVQLANFTTSEMLWALFDPTGQLPRDPATLHLELSGKATLLFDMMDPESITGVETGAQNPGEVNSIDINALELTAAGASLTGTGAFEIDNSDTQTFSGMPKPVGAVDLKLVGGNGLIDKLVAMGLLPEDQAMGARMMMGLFTIPSGTPDTLTSKIEVNDQGHVLANGQRLR</sequence>
<dbReference type="RefSeq" id="WP_089893355.1">
    <property type="nucleotide sequence ID" value="NZ_CBCYMJ010000007.1"/>
</dbReference>
<feature type="signal peptide" evidence="1">
    <location>
        <begin position="1"/>
        <end position="22"/>
    </location>
</feature>
<keyword evidence="1" id="KW-0732">Signal</keyword>
<dbReference type="Proteomes" id="UP000199026">
    <property type="component" value="Unassembled WGS sequence"/>
</dbReference>
<feature type="chain" id="PRO_5011439108" description="DUF2125 domain-containing protein" evidence="1">
    <location>
        <begin position="23"/>
        <end position="509"/>
    </location>
</feature>
<accession>A0A1H3MIP0</accession>
<dbReference type="OrthoDB" id="7791409at2"/>
<dbReference type="Pfam" id="PF09898">
    <property type="entry name" value="DUF2125"/>
    <property type="match status" value="1"/>
</dbReference>
<evidence type="ECO:0000313" key="2">
    <source>
        <dbReference type="EMBL" id="SDY76214.1"/>
    </source>
</evidence>
<dbReference type="STRING" id="576131.SAMN05444486_103622"/>
<protein>
    <recommendedName>
        <fullName evidence="4">DUF2125 domain-containing protein</fullName>
    </recommendedName>
</protein>
<dbReference type="EMBL" id="FNPR01000003">
    <property type="protein sequence ID" value="SDY76214.1"/>
    <property type="molecule type" value="Genomic_DNA"/>
</dbReference>
<organism evidence="2 3">
    <name type="scientific">Lentibacter algarum</name>
    <dbReference type="NCBI Taxonomy" id="576131"/>
    <lineage>
        <taxon>Bacteria</taxon>
        <taxon>Pseudomonadati</taxon>
        <taxon>Pseudomonadota</taxon>
        <taxon>Alphaproteobacteria</taxon>
        <taxon>Rhodobacterales</taxon>
        <taxon>Roseobacteraceae</taxon>
        <taxon>Lentibacter</taxon>
    </lineage>
</organism>
<evidence type="ECO:0000313" key="3">
    <source>
        <dbReference type="Proteomes" id="UP000199026"/>
    </source>
</evidence>
<reference evidence="2 3" key="1">
    <citation type="submission" date="2016-10" db="EMBL/GenBank/DDBJ databases">
        <authorList>
            <person name="de Groot N.N."/>
        </authorList>
    </citation>
    <scope>NUCLEOTIDE SEQUENCE [LARGE SCALE GENOMIC DNA]</scope>
    <source>
        <strain evidence="2 3">DSM 24677</strain>
    </source>
</reference>
<evidence type="ECO:0008006" key="4">
    <source>
        <dbReference type="Google" id="ProtNLM"/>
    </source>
</evidence>